<dbReference type="GeneID" id="28979355"/>
<proteinExistence type="predicted"/>
<evidence type="ECO:0000313" key="3">
    <source>
        <dbReference type="Proteomes" id="UP000053890"/>
    </source>
</evidence>
<organism evidence="2 3">
    <name type="scientific">Rhodotorula graminis (strain WP1)</name>
    <dbReference type="NCBI Taxonomy" id="578459"/>
    <lineage>
        <taxon>Eukaryota</taxon>
        <taxon>Fungi</taxon>
        <taxon>Dikarya</taxon>
        <taxon>Basidiomycota</taxon>
        <taxon>Pucciniomycotina</taxon>
        <taxon>Microbotryomycetes</taxon>
        <taxon>Sporidiobolales</taxon>
        <taxon>Sporidiobolaceae</taxon>
        <taxon>Rhodotorula</taxon>
    </lineage>
</organism>
<dbReference type="Proteomes" id="UP000053890">
    <property type="component" value="Unassembled WGS sequence"/>
</dbReference>
<reference evidence="2 3" key="1">
    <citation type="journal article" date="2015" name="Front. Microbiol.">
        <title>Genome sequence of the plant growth promoting endophytic yeast Rhodotorula graminis WP1.</title>
        <authorList>
            <person name="Firrincieli A."/>
            <person name="Otillar R."/>
            <person name="Salamov A."/>
            <person name="Schmutz J."/>
            <person name="Khan Z."/>
            <person name="Redman R.S."/>
            <person name="Fleck N.D."/>
            <person name="Lindquist E."/>
            <person name="Grigoriev I.V."/>
            <person name="Doty S.L."/>
        </authorList>
    </citation>
    <scope>NUCLEOTIDE SEQUENCE [LARGE SCALE GENOMIC DNA]</scope>
    <source>
        <strain evidence="2 3">WP1</strain>
    </source>
</reference>
<feature type="chain" id="PRO_5008265503" evidence="1">
    <location>
        <begin position="24"/>
        <end position="261"/>
    </location>
</feature>
<dbReference type="AlphaFoldDB" id="A0A194S7F5"/>
<gene>
    <name evidence="2" type="ORF">RHOBADRAFT_66245</name>
</gene>
<dbReference type="RefSeq" id="XP_018272712.1">
    <property type="nucleotide sequence ID" value="XM_018418908.1"/>
</dbReference>
<protein>
    <submittedName>
        <fullName evidence="2">Uncharacterized protein</fullName>
    </submittedName>
</protein>
<sequence>MRASAHWAWLTAVLVAAPAATSARAGAGAGAGASGGSTRLRAPSVETHAARWAGSVLEAGAAAGARWDASASLGKGVAALWMPPSSHAVEPAPFDEAPAVDDGGDWWDEVSVDPLSPEERAAAAEEERALWVALLSAVSESGEVAVQFRDLVGDADDNYNELACATLTAPTSEDEAARDLEQGTCRLSPFLLRDPAGASTTRTQTLDLPRHRVLLSDRLDAFLGRLPSLPLSRQRPPPPAPVLVSIPSRCRSARSPHLAVL</sequence>
<feature type="signal peptide" evidence="1">
    <location>
        <begin position="1"/>
        <end position="23"/>
    </location>
</feature>
<evidence type="ECO:0000256" key="1">
    <source>
        <dbReference type="SAM" id="SignalP"/>
    </source>
</evidence>
<evidence type="ECO:0000313" key="2">
    <source>
        <dbReference type="EMBL" id="KPV76663.1"/>
    </source>
</evidence>
<keyword evidence="1" id="KW-0732">Signal</keyword>
<name>A0A194S7F5_RHOGW</name>
<accession>A0A194S7F5</accession>
<dbReference type="EMBL" id="KQ474076">
    <property type="protein sequence ID" value="KPV76663.1"/>
    <property type="molecule type" value="Genomic_DNA"/>
</dbReference>
<keyword evidence="3" id="KW-1185">Reference proteome</keyword>